<protein>
    <recommendedName>
        <fullName evidence="4">Putative HNH nuclease YajD</fullName>
    </recommendedName>
</protein>
<evidence type="ECO:0000313" key="7">
    <source>
        <dbReference type="Proteomes" id="UP000436006"/>
    </source>
</evidence>
<name>A0A7K1SBI8_9BACT</name>
<evidence type="ECO:0000256" key="4">
    <source>
        <dbReference type="ARBA" id="ARBA00040194"/>
    </source>
</evidence>
<evidence type="ECO:0000256" key="1">
    <source>
        <dbReference type="ARBA" id="ARBA00022722"/>
    </source>
</evidence>
<dbReference type="AlphaFoldDB" id="A0A7K1SBI8"/>
<dbReference type="Gene3D" id="1.10.30.50">
    <property type="match status" value="1"/>
</dbReference>
<dbReference type="RefSeq" id="WP_157585792.1">
    <property type="nucleotide sequence ID" value="NZ_WPIN01000004.1"/>
</dbReference>
<evidence type="ECO:0000313" key="6">
    <source>
        <dbReference type="EMBL" id="MVM31182.1"/>
    </source>
</evidence>
<dbReference type="GO" id="GO:0016787">
    <property type="term" value="F:hydrolase activity"/>
    <property type="evidence" value="ECO:0007669"/>
    <property type="project" value="UniProtKB-KW"/>
</dbReference>
<dbReference type="GO" id="GO:0008270">
    <property type="term" value="F:zinc ion binding"/>
    <property type="evidence" value="ECO:0007669"/>
    <property type="project" value="InterPro"/>
</dbReference>
<dbReference type="GO" id="GO:0005829">
    <property type="term" value="C:cytosol"/>
    <property type="evidence" value="ECO:0007669"/>
    <property type="project" value="TreeGrafter"/>
</dbReference>
<keyword evidence="1" id="KW-0540">Nuclease</keyword>
<dbReference type="SMART" id="SM00507">
    <property type="entry name" value="HNHc"/>
    <property type="match status" value="1"/>
</dbReference>
<dbReference type="EMBL" id="WPIN01000004">
    <property type="protein sequence ID" value="MVM31182.1"/>
    <property type="molecule type" value="Genomic_DNA"/>
</dbReference>
<reference evidence="6 7" key="1">
    <citation type="submission" date="2019-12" db="EMBL/GenBank/DDBJ databases">
        <title>Spirosoma sp. HMF4905 genome sequencing and assembly.</title>
        <authorList>
            <person name="Kang H."/>
            <person name="Cha I."/>
            <person name="Kim H."/>
            <person name="Joh K."/>
        </authorList>
    </citation>
    <scope>NUCLEOTIDE SEQUENCE [LARGE SCALE GENOMIC DNA]</scope>
    <source>
        <strain evidence="6 7">HMF4905</strain>
    </source>
</reference>
<dbReference type="GO" id="GO:0004519">
    <property type="term" value="F:endonuclease activity"/>
    <property type="evidence" value="ECO:0007669"/>
    <property type="project" value="InterPro"/>
</dbReference>
<comment type="caution">
    <text evidence="6">The sequence shown here is derived from an EMBL/GenBank/DDBJ whole genome shotgun (WGS) entry which is preliminary data.</text>
</comment>
<keyword evidence="2" id="KW-0378">Hydrolase</keyword>
<dbReference type="Pfam" id="PF01844">
    <property type="entry name" value="HNH"/>
    <property type="match status" value="1"/>
</dbReference>
<dbReference type="GO" id="GO:0003676">
    <property type="term" value="F:nucleic acid binding"/>
    <property type="evidence" value="ECO:0007669"/>
    <property type="project" value="InterPro"/>
</dbReference>
<sequence length="105" mass="12411">MPTLKKIVRPWMMPKEKPKSRWANETYNGIRNQDYRNAPWRRTRKLQLEKEPLCKYCLDNKKLTPATVVDHKKPVRLGGGFLDENNLMSLCKSCHARKSAKERNQ</sequence>
<dbReference type="Proteomes" id="UP000436006">
    <property type="component" value="Unassembled WGS sequence"/>
</dbReference>
<dbReference type="CDD" id="cd00085">
    <property type="entry name" value="HNHc"/>
    <property type="match status" value="1"/>
</dbReference>
<dbReference type="PANTHER" id="PTHR41286">
    <property type="entry name" value="HNH NUCLEASE YAJD-RELATED"/>
    <property type="match status" value="1"/>
</dbReference>
<evidence type="ECO:0000256" key="2">
    <source>
        <dbReference type="ARBA" id="ARBA00022801"/>
    </source>
</evidence>
<accession>A0A7K1SBI8</accession>
<evidence type="ECO:0000256" key="3">
    <source>
        <dbReference type="ARBA" id="ARBA00038412"/>
    </source>
</evidence>
<proteinExistence type="inferred from homology"/>
<comment type="similarity">
    <text evidence="3">Belongs to the HNH nuclease family.</text>
</comment>
<organism evidence="6 7">
    <name type="scientific">Spirosoma arboris</name>
    <dbReference type="NCBI Taxonomy" id="2682092"/>
    <lineage>
        <taxon>Bacteria</taxon>
        <taxon>Pseudomonadati</taxon>
        <taxon>Bacteroidota</taxon>
        <taxon>Cytophagia</taxon>
        <taxon>Cytophagales</taxon>
        <taxon>Cytophagaceae</taxon>
        <taxon>Spirosoma</taxon>
    </lineage>
</organism>
<dbReference type="PANTHER" id="PTHR41286:SF1">
    <property type="entry name" value="HNH NUCLEASE YAJD-RELATED"/>
    <property type="match status" value="1"/>
</dbReference>
<dbReference type="InterPro" id="IPR003615">
    <property type="entry name" value="HNH_nuc"/>
</dbReference>
<dbReference type="InterPro" id="IPR002711">
    <property type="entry name" value="HNH"/>
</dbReference>
<keyword evidence="7" id="KW-1185">Reference proteome</keyword>
<feature type="domain" description="HNH nuclease" evidence="5">
    <location>
        <begin position="42"/>
        <end position="96"/>
    </location>
</feature>
<gene>
    <name evidence="6" type="ORF">GO755_14160</name>
</gene>
<evidence type="ECO:0000259" key="5">
    <source>
        <dbReference type="SMART" id="SM00507"/>
    </source>
</evidence>